<comment type="caution">
    <text evidence="1">The sequence shown here is derived from an EMBL/GenBank/DDBJ whole genome shotgun (WGS) entry which is preliminary data.</text>
</comment>
<dbReference type="EMBL" id="JACCBT010000001">
    <property type="protein sequence ID" value="NYE14950.1"/>
    <property type="molecule type" value="Genomic_DNA"/>
</dbReference>
<dbReference type="RefSeq" id="WP_179835730.1">
    <property type="nucleotide sequence ID" value="NZ_BMRD01000011.1"/>
</dbReference>
<evidence type="ECO:0000313" key="1">
    <source>
        <dbReference type="EMBL" id="NYE14950.1"/>
    </source>
</evidence>
<organism evidence="1 2">
    <name type="scientific">Actinomadura citrea</name>
    <dbReference type="NCBI Taxonomy" id="46158"/>
    <lineage>
        <taxon>Bacteria</taxon>
        <taxon>Bacillati</taxon>
        <taxon>Actinomycetota</taxon>
        <taxon>Actinomycetes</taxon>
        <taxon>Streptosporangiales</taxon>
        <taxon>Thermomonosporaceae</taxon>
        <taxon>Actinomadura</taxon>
    </lineage>
</organism>
<reference evidence="1 2" key="1">
    <citation type="submission" date="2020-07" db="EMBL/GenBank/DDBJ databases">
        <title>Sequencing the genomes of 1000 actinobacteria strains.</title>
        <authorList>
            <person name="Klenk H.-P."/>
        </authorList>
    </citation>
    <scope>NUCLEOTIDE SEQUENCE [LARGE SCALE GENOMIC DNA]</scope>
    <source>
        <strain evidence="1 2">DSM 43461</strain>
    </source>
</reference>
<name>A0A7Y9KEW5_9ACTN</name>
<protein>
    <submittedName>
        <fullName evidence="1">Uncharacterized protein</fullName>
    </submittedName>
</protein>
<accession>A0A7Y9KEW5</accession>
<sequence length="54" mass="5927">MTRLVDRLLARVAPKATASAACKNYYYCSGGLYYRKTCCDGQCRHYVIGACGSP</sequence>
<proteinExistence type="predicted"/>
<keyword evidence="2" id="KW-1185">Reference proteome</keyword>
<gene>
    <name evidence="1" type="ORF">BJ999_005246</name>
</gene>
<evidence type="ECO:0000313" key="2">
    <source>
        <dbReference type="Proteomes" id="UP000591272"/>
    </source>
</evidence>
<dbReference type="Proteomes" id="UP000591272">
    <property type="component" value="Unassembled WGS sequence"/>
</dbReference>
<dbReference type="AlphaFoldDB" id="A0A7Y9KEW5"/>